<proteinExistence type="predicted"/>
<organism evidence="3 4">
    <name type="scientific">Mycoplana azooxidifex</name>
    <dbReference type="NCBI Taxonomy" id="1636188"/>
    <lineage>
        <taxon>Bacteria</taxon>
        <taxon>Pseudomonadati</taxon>
        <taxon>Pseudomonadota</taxon>
        <taxon>Alphaproteobacteria</taxon>
        <taxon>Hyphomicrobiales</taxon>
        <taxon>Rhizobiaceae</taxon>
        <taxon>Mycoplana</taxon>
    </lineage>
</organism>
<feature type="domain" description="DUF112" evidence="2">
    <location>
        <begin position="20"/>
        <end position="438"/>
    </location>
</feature>
<accession>A0A7W6GN60</accession>
<dbReference type="InterPro" id="IPR002823">
    <property type="entry name" value="DUF112_TM"/>
</dbReference>
<feature type="transmembrane region" description="Helical" evidence="1">
    <location>
        <begin position="20"/>
        <end position="39"/>
    </location>
</feature>
<gene>
    <name evidence="3" type="ORF">GGQ64_004868</name>
</gene>
<comment type="caution">
    <text evidence="3">The sequence shown here is derived from an EMBL/GenBank/DDBJ whole genome shotgun (WGS) entry which is preliminary data.</text>
</comment>
<evidence type="ECO:0000256" key="1">
    <source>
        <dbReference type="SAM" id="Phobius"/>
    </source>
</evidence>
<evidence type="ECO:0000259" key="2">
    <source>
        <dbReference type="Pfam" id="PF01970"/>
    </source>
</evidence>
<protein>
    <submittedName>
        <fullName evidence="3">Putative tricarboxylic transport membrane protein</fullName>
    </submittedName>
</protein>
<dbReference type="PANTHER" id="PTHR35342">
    <property type="entry name" value="TRICARBOXYLIC TRANSPORT PROTEIN"/>
    <property type="match status" value="1"/>
</dbReference>
<feature type="transmembrane region" description="Helical" evidence="1">
    <location>
        <begin position="60"/>
        <end position="82"/>
    </location>
</feature>
<evidence type="ECO:0000313" key="3">
    <source>
        <dbReference type="EMBL" id="MBB3979624.1"/>
    </source>
</evidence>
<dbReference type="RefSeq" id="WP_183807848.1">
    <property type="nucleotide sequence ID" value="NZ_JACIEE010000012.1"/>
</dbReference>
<dbReference type="PANTHER" id="PTHR35342:SF5">
    <property type="entry name" value="TRICARBOXYLIC TRANSPORT PROTEIN"/>
    <property type="match status" value="1"/>
</dbReference>
<dbReference type="Pfam" id="PF01970">
    <property type="entry name" value="TctA"/>
    <property type="match status" value="1"/>
</dbReference>
<name>A0A7W6GN60_9HYPH</name>
<evidence type="ECO:0000313" key="4">
    <source>
        <dbReference type="Proteomes" id="UP000574761"/>
    </source>
</evidence>
<keyword evidence="4" id="KW-1185">Reference proteome</keyword>
<feature type="transmembrane region" description="Helical" evidence="1">
    <location>
        <begin position="256"/>
        <end position="281"/>
    </location>
</feature>
<feature type="transmembrane region" description="Helical" evidence="1">
    <location>
        <begin position="354"/>
        <end position="383"/>
    </location>
</feature>
<dbReference type="AlphaFoldDB" id="A0A7W6GN60"/>
<dbReference type="EMBL" id="JACIEE010000012">
    <property type="protein sequence ID" value="MBB3979624.1"/>
    <property type="molecule type" value="Genomic_DNA"/>
</dbReference>
<keyword evidence="1" id="KW-1133">Transmembrane helix</keyword>
<keyword evidence="1" id="KW-0472">Membrane</keyword>
<feature type="transmembrane region" description="Helical" evidence="1">
    <location>
        <begin position="389"/>
        <end position="406"/>
    </location>
</feature>
<sequence>MEGLFGLLHGFDVVFTWQNLLFALIGCLTGMLVGVLPGVGQSAGMALLIPITYHLDPAGAIIMLASIFYGAAYGGTITSVLMNVPGESESIVTTFEGYPMARQGRAGAALSISAIGSFVGGTVATVMLAVLALPISRLALQLGPPEYATLMILGLTLAAGLLGSSIVKGLIMVVFGLMLSQIGTDPALGVTRLTFGNVNLLDGIPILAIIMGFYGLSDVLLSVFKPFETGNAAARITRLLPTASDMKRSIGAIARGTGIGMMLGVLPGMASAVSTFFSYAVERRVTRHPEEFGKGAIEGVAGPETANNAFANASFLPLMTLGIPGSAALSILFGALMIQGVTPGPLMFRDHPDVAWGLIASMVVGNGILLALSLPLIGMWVAILRLPGNLIGAIIVVVSLIGVYTVQNNPFDILALATFTLIGAGLKWLNYPLAPAILAFILGKPIESAIGQSLNIAQGDATVFVTRPISLVFTLAAVAVIGMSVLRLYREVREERESAITERHS</sequence>
<feature type="transmembrane region" description="Helical" evidence="1">
    <location>
        <begin position="147"/>
        <end position="178"/>
    </location>
</feature>
<dbReference type="Proteomes" id="UP000574761">
    <property type="component" value="Unassembled WGS sequence"/>
</dbReference>
<reference evidence="3 4" key="1">
    <citation type="submission" date="2020-08" db="EMBL/GenBank/DDBJ databases">
        <title>Genomic Encyclopedia of Type Strains, Phase IV (KMG-IV): sequencing the most valuable type-strain genomes for metagenomic binning, comparative biology and taxonomic classification.</title>
        <authorList>
            <person name="Goeker M."/>
        </authorList>
    </citation>
    <scope>NUCLEOTIDE SEQUENCE [LARGE SCALE GENOMIC DNA]</scope>
    <source>
        <strain evidence="3 4">DSM 100211</strain>
    </source>
</reference>
<keyword evidence="1" id="KW-0812">Transmembrane</keyword>
<feature type="transmembrane region" description="Helical" evidence="1">
    <location>
        <begin position="321"/>
        <end position="342"/>
    </location>
</feature>
<feature type="transmembrane region" description="Helical" evidence="1">
    <location>
        <begin position="198"/>
        <end position="216"/>
    </location>
</feature>
<feature type="transmembrane region" description="Helical" evidence="1">
    <location>
        <begin position="108"/>
        <end position="135"/>
    </location>
</feature>
<feature type="transmembrane region" description="Helical" evidence="1">
    <location>
        <begin position="469"/>
        <end position="489"/>
    </location>
</feature>